<organism evidence="3 4">
    <name type="scientific">Roseibium denhamense</name>
    <dbReference type="NCBI Taxonomy" id="76305"/>
    <lineage>
        <taxon>Bacteria</taxon>
        <taxon>Pseudomonadati</taxon>
        <taxon>Pseudomonadota</taxon>
        <taxon>Alphaproteobacteria</taxon>
        <taxon>Hyphomicrobiales</taxon>
        <taxon>Stappiaceae</taxon>
        <taxon>Roseibium</taxon>
    </lineage>
</organism>
<dbReference type="RefSeq" id="WP_283404734.1">
    <property type="nucleotide sequence ID" value="NZ_BAAAEA010000016.1"/>
</dbReference>
<dbReference type="PROSITE" id="PS50994">
    <property type="entry name" value="INTEGRASE"/>
    <property type="match status" value="1"/>
</dbReference>
<dbReference type="SUPFAM" id="SSF53098">
    <property type="entry name" value="Ribonuclease H-like"/>
    <property type="match status" value="1"/>
</dbReference>
<dbReference type="Gene3D" id="1.10.10.60">
    <property type="entry name" value="Homeodomain-like"/>
    <property type="match status" value="1"/>
</dbReference>
<reference evidence="3 4" key="1">
    <citation type="submission" date="2017-05" db="EMBL/GenBank/DDBJ databases">
        <authorList>
            <person name="Varghese N."/>
            <person name="Submissions S."/>
        </authorList>
    </citation>
    <scope>NUCLEOTIDE SEQUENCE [LARGE SCALE GENOMIC DNA]</scope>
    <source>
        <strain evidence="3 4">DSM 15949</strain>
    </source>
</reference>
<dbReference type="PANTHER" id="PTHR10948:SF23">
    <property type="entry name" value="TRANSPOSASE INSI FOR INSERTION SEQUENCE ELEMENT IS30A-RELATED"/>
    <property type="match status" value="1"/>
</dbReference>
<comment type="caution">
    <text evidence="3">The sequence shown here is derived from an EMBL/GenBank/DDBJ whole genome shotgun (WGS) entry which is preliminary data.</text>
</comment>
<dbReference type="InterPro" id="IPR001584">
    <property type="entry name" value="Integrase_cat-core"/>
</dbReference>
<dbReference type="Gene3D" id="3.30.420.10">
    <property type="entry name" value="Ribonuclease H-like superfamily/Ribonuclease H"/>
    <property type="match status" value="1"/>
</dbReference>
<gene>
    <name evidence="3" type="ORF">SAMN06265374_1421</name>
</gene>
<dbReference type="InterPro" id="IPR051917">
    <property type="entry name" value="Transposase-Integrase"/>
</dbReference>
<dbReference type="InterPro" id="IPR012337">
    <property type="entry name" value="RNaseH-like_sf"/>
</dbReference>
<dbReference type="InterPro" id="IPR036397">
    <property type="entry name" value="RNaseH_sf"/>
</dbReference>
<keyword evidence="4" id="KW-1185">Reference proteome</keyword>
<accession>A0ABY1PMY9</accession>
<dbReference type="Pfam" id="PF13936">
    <property type="entry name" value="HTH_38"/>
    <property type="match status" value="1"/>
</dbReference>
<dbReference type="InterPro" id="IPR025246">
    <property type="entry name" value="IS30-like_HTH"/>
</dbReference>
<name>A0ABY1PMY9_9HYPH</name>
<dbReference type="EMBL" id="FXTT01000020">
    <property type="protein sequence ID" value="SMP37539.1"/>
    <property type="molecule type" value="Genomic_DNA"/>
</dbReference>
<dbReference type="InterPro" id="IPR053392">
    <property type="entry name" value="Transposase_IS30-like"/>
</dbReference>
<dbReference type="Pfam" id="PF00665">
    <property type="entry name" value="rve"/>
    <property type="match status" value="1"/>
</dbReference>
<evidence type="ECO:0000313" key="4">
    <source>
        <dbReference type="Proteomes" id="UP001157914"/>
    </source>
</evidence>
<dbReference type="PANTHER" id="PTHR10948">
    <property type="entry name" value="TRANSPOSASE"/>
    <property type="match status" value="1"/>
</dbReference>
<protein>
    <submittedName>
        <fullName evidence="3">Transposase, IS30 family</fullName>
    </submittedName>
</protein>
<keyword evidence="1" id="KW-0233">DNA recombination</keyword>
<evidence type="ECO:0000256" key="1">
    <source>
        <dbReference type="ARBA" id="ARBA00023172"/>
    </source>
</evidence>
<proteinExistence type="predicted"/>
<dbReference type="NCBIfam" id="NF033563">
    <property type="entry name" value="transpos_IS30"/>
    <property type="match status" value="1"/>
</dbReference>
<evidence type="ECO:0000313" key="3">
    <source>
        <dbReference type="EMBL" id="SMP37539.1"/>
    </source>
</evidence>
<feature type="domain" description="Integrase catalytic" evidence="2">
    <location>
        <begin position="165"/>
        <end position="329"/>
    </location>
</feature>
<evidence type="ECO:0000259" key="2">
    <source>
        <dbReference type="PROSITE" id="PS50994"/>
    </source>
</evidence>
<dbReference type="Proteomes" id="UP001157914">
    <property type="component" value="Unassembled WGS sequence"/>
</dbReference>
<sequence>MGLRFGHLSFEERKTISRMRDQKFSQSDIARHLGRDRSTISREIRRNYWHDNEFRDADGYWPMTANDIARDRRRRSGKLYRFEALRRDVIQRLKNGWTPEQIAGRLKIEPHMKATVCHETIYQYVYSPEGREEQLARFLPERRKKRRPRFARKPQNPVFPEERRIRHRPKKVQERKEFGHWECDLMIFERAQGQANVATLIERKSRFVVLFKNNDRQSKPIMDRLIKEMSPLPCYARQSLTFDRGFEFVSWRQLKLGLGIDAWFCDPSAPYQKGSVENMNKRVRRYLPRDTTVLSVSEPAIRLLIDRLNDTPRKCLGYRTPREVFREEIFNGPLH</sequence>